<dbReference type="InterPro" id="IPR023362">
    <property type="entry name" value="PH-BEACH_dom"/>
</dbReference>
<dbReference type="Gene3D" id="2.130.10.10">
    <property type="entry name" value="YVTN repeat-like/Quinoprotein amine dehydrogenase"/>
    <property type="match status" value="1"/>
</dbReference>
<dbReference type="GO" id="GO:0019901">
    <property type="term" value="F:protein kinase binding"/>
    <property type="evidence" value="ECO:0007669"/>
    <property type="project" value="TreeGrafter"/>
</dbReference>
<dbReference type="EMBL" id="JAIWYP010000010">
    <property type="protein sequence ID" value="KAH3749002.1"/>
    <property type="molecule type" value="Genomic_DNA"/>
</dbReference>
<dbReference type="InterPro" id="IPR011993">
    <property type="entry name" value="PH-like_dom_sf"/>
</dbReference>
<protein>
    <recommendedName>
        <fullName evidence="1">BEACH-type PH domain-containing protein</fullName>
    </recommendedName>
</protein>
<dbReference type="Pfam" id="PF14844">
    <property type="entry name" value="PH_BEACH"/>
    <property type="match status" value="1"/>
</dbReference>
<dbReference type="Proteomes" id="UP000828390">
    <property type="component" value="Unassembled WGS sequence"/>
</dbReference>
<reference evidence="2" key="2">
    <citation type="submission" date="2020-11" db="EMBL/GenBank/DDBJ databases">
        <authorList>
            <person name="McCartney M.A."/>
            <person name="Auch B."/>
            <person name="Kono T."/>
            <person name="Mallez S."/>
            <person name="Becker A."/>
            <person name="Gohl D.M."/>
            <person name="Silverstein K.A.T."/>
            <person name="Koren S."/>
            <person name="Bechman K.B."/>
            <person name="Herman A."/>
            <person name="Abrahante J.E."/>
            <person name="Garbe J."/>
        </authorList>
    </citation>
    <scope>NUCLEOTIDE SEQUENCE</scope>
    <source>
        <strain evidence="2">Duluth1</strain>
        <tissue evidence="2">Whole animal</tissue>
    </source>
</reference>
<dbReference type="SUPFAM" id="SSF50978">
    <property type="entry name" value="WD40 repeat-like"/>
    <property type="match status" value="1"/>
</dbReference>
<dbReference type="PROSITE" id="PS51783">
    <property type="entry name" value="PH_BEACH"/>
    <property type="match status" value="1"/>
</dbReference>
<organism evidence="2 3">
    <name type="scientific">Dreissena polymorpha</name>
    <name type="common">Zebra mussel</name>
    <name type="synonym">Mytilus polymorpha</name>
    <dbReference type="NCBI Taxonomy" id="45954"/>
    <lineage>
        <taxon>Eukaryota</taxon>
        <taxon>Metazoa</taxon>
        <taxon>Spiralia</taxon>
        <taxon>Lophotrochozoa</taxon>
        <taxon>Mollusca</taxon>
        <taxon>Bivalvia</taxon>
        <taxon>Autobranchia</taxon>
        <taxon>Heteroconchia</taxon>
        <taxon>Euheterodonta</taxon>
        <taxon>Imparidentia</taxon>
        <taxon>Neoheterodontei</taxon>
        <taxon>Myida</taxon>
        <taxon>Dreissenoidea</taxon>
        <taxon>Dreissenidae</taxon>
        <taxon>Dreissena</taxon>
    </lineage>
</organism>
<comment type="caution">
    <text evidence="2">The sequence shown here is derived from an EMBL/GenBank/DDBJ whole genome shotgun (WGS) entry which is preliminary data.</text>
</comment>
<dbReference type="AlphaFoldDB" id="A0A9D4DJ27"/>
<dbReference type="PANTHER" id="PTHR13743">
    <property type="entry name" value="BEIGE/BEACH-RELATED"/>
    <property type="match status" value="1"/>
</dbReference>
<keyword evidence="3" id="KW-1185">Reference proteome</keyword>
<dbReference type="GO" id="GO:0005829">
    <property type="term" value="C:cytosol"/>
    <property type="evidence" value="ECO:0007669"/>
    <property type="project" value="TreeGrafter"/>
</dbReference>
<dbReference type="CDD" id="cd01201">
    <property type="entry name" value="PH_BEACH"/>
    <property type="match status" value="1"/>
</dbReference>
<dbReference type="SMART" id="SM00320">
    <property type="entry name" value="WD40"/>
    <property type="match status" value="2"/>
</dbReference>
<dbReference type="GO" id="GO:0008104">
    <property type="term" value="P:intracellular protein localization"/>
    <property type="evidence" value="ECO:0007669"/>
    <property type="project" value="TreeGrafter"/>
</dbReference>
<dbReference type="InterPro" id="IPR050865">
    <property type="entry name" value="BEACH_Domain"/>
</dbReference>
<name>A0A9D4DJ27_DREPO</name>
<evidence type="ECO:0000313" key="3">
    <source>
        <dbReference type="Proteomes" id="UP000828390"/>
    </source>
</evidence>
<dbReference type="InterPro" id="IPR001680">
    <property type="entry name" value="WD40_rpt"/>
</dbReference>
<sequence length="217" mass="24374">MGDDGIGDEDWTVISAQSSTAEVYGDKEKLVLTEECELVTLQEVINGSLEVTTTHVYFFDCSTIREDGGEDFKWSLPQLREIHFRRYNLRRSALEMFLVDQTNYFLNFEKNVGISVVVVFSDIVTCLALDYCGIHLISGSRDTTCIIWHIEQQGGVCVNISPKPLQTLYSHDNEVSAVHISSELDLAVSASKAGLYLTGLLIMNNCMTLYQTGLWRI</sequence>
<dbReference type="InterPro" id="IPR015943">
    <property type="entry name" value="WD40/YVTN_repeat-like_dom_sf"/>
</dbReference>
<dbReference type="InterPro" id="IPR036322">
    <property type="entry name" value="WD40_repeat_dom_sf"/>
</dbReference>
<dbReference type="GO" id="GO:0016020">
    <property type="term" value="C:membrane"/>
    <property type="evidence" value="ECO:0007669"/>
    <property type="project" value="TreeGrafter"/>
</dbReference>
<dbReference type="Gene3D" id="2.30.29.30">
    <property type="entry name" value="Pleckstrin-homology domain (PH domain)/Phosphotyrosine-binding domain (PTB)"/>
    <property type="match status" value="1"/>
</dbReference>
<evidence type="ECO:0000259" key="1">
    <source>
        <dbReference type="PROSITE" id="PS51783"/>
    </source>
</evidence>
<accession>A0A9D4DJ27</accession>
<dbReference type="PANTHER" id="PTHR13743:SF112">
    <property type="entry name" value="BEACH DOMAIN-CONTAINING PROTEIN"/>
    <property type="match status" value="1"/>
</dbReference>
<feature type="domain" description="BEACH-type PH" evidence="1">
    <location>
        <begin position="25"/>
        <end position="124"/>
    </location>
</feature>
<gene>
    <name evidence="2" type="ORF">DPMN_183491</name>
</gene>
<dbReference type="SUPFAM" id="SSF50729">
    <property type="entry name" value="PH domain-like"/>
    <property type="match status" value="1"/>
</dbReference>
<dbReference type="Pfam" id="PF00400">
    <property type="entry name" value="WD40"/>
    <property type="match status" value="1"/>
</dbReference>
<proteinExistence type="predicted"/>
<evidence type="ECO:0000313" key="2">
    <source>
        <dbReference type="EMBL" id="KAH3749002.1"/>
    </source>
</evidence>
<reference evidence="2" key="1">
    <citation type="journal article" date="2019" name="bioRxiv">
        <title>The Genome of the Zebra Mussel, Dreissena polymorpha: A Resource for Invasive Species Research.</title>
        <authorList>
            <person name="McCartney M.A."/>
            <person name="Auch B."/>
            <person name="Kono T."/>
            <person name="Mallez S."/>
            <person name="Zhang Y."/>
            <person name="Obille A."/>
            <person name="Becker A."/>
            <person name="Abrahante J.E."/>
            <person name="Garbe J."/>
            <person name="Badalamenti J.P."/>
            <person name="Herman A."/>
            <person name="Mangelson H."/>
            <person name="Liachko I."/>
            <person name="Sullivan S."/>
            <person name="Sone E.D."/>
            <person name="Koren S."/>
            <person name="Silverstein K.A.T."/>
            <person name="Beckman K.B."/>
            <person name="Gohl D.M."/>
        </authorList>
    </citation>
    <scope>NUCLEOTIDE SEQUENCE</scope>
    <source>
        <strain evidence="2">Duluth1</strain>
        <tissue evidence="2">Whole animal</tissue>
    </source>
</reference>